<evidence type="ECO:0000313" key="2">
    <source>
        <dbReference type="EMBL" id="KAK2149606.1"/>
    </source>
</evidence>
<dbReference type="GO" id="GO:0004180">
    <property type="term" value="F:carboxypeptidase activity"/>
    <property type="evidence" value="ECO:0007669"/>
    <property type="project" value="TreeGrafter"/>
</dbReference>
<dbReference type="Proteomes" id="UP001209878">
    <property type="component" value="Unassembled WGS sequence"/>
</dbReference>
<gene>
    <name evidence="2" type="ORF">NP493_2953g00005</name>
</gene>
<evidence type="ECO:0000256" key="1">
    <source>
        <dbReference type="SAM" id="Phobius"/>
    </source>
</evidence>
<comment type="caution">
    <text evidence="2">The sequence shown here is derived from an EMBL/GenBank/DDBJ whole genome shotgun (WGS) entry which is preliminary data.</text>
</comment>
<dbReference type="PANTHER" id="PTHR10404">
    <property type="entry name" value="N-ACETYLATED-ALPHA-LINKED ACIDIC DIPEPTIDASE"/>
    <property type="match status" value="1"/>
</dbReference>
<feature type="transmembrane region" description="Helical" evidence="1">
    <location>
        <begin position="15"/>
        <end position="37"/>
    </location>
</feature>
<keyword evidence="1" id="KW-1133">Transmembrane helix</keyword>
<protein>
    <submittedName>
        <fullName evidence="2">Uncharacterized protein</fullName>
    </submittedName>
</protein>
<dbReference type="SUPFAM" id="SSF53187">
    <property type="entry name" value="Zn-dependent exopeptidases"/>
    <property type="match status" value="1"/>
</dbReference>
<sequence length="224" mass="24706">MNNIGVSNMGFSRKAAGAMVIVALGAGVVIGFLSGYYGPAVNTGLTPSSHLIQDADMSVRDKLLGEINAEHIRENHREITRTPHMGGTEAARRLARNIARRWQEQGLAGVKTLPYTVTLSYPDKDNPNRIVLRDGSGDVVHTSQLAEKILRPEQNHSDVVPPYNAFSPSGTPKGPLVYVNYGRREDFLWLKDNKTLNFTGTICIARYGKIFRGDKVSLDIQHHN</sequence>
<dbReference type="SUPFAM" id="SSF52025">
    <property type="entry name" value="PA domain"/>
    <property type="match status" value="1"/>
</dbReference>
<organism evidence="2 3">
    <name type="scientific">Ridgeia piscesae</name>
    <name type="common">Tubeworm</name>
    <dbReference type="NCBI Taxonomy" id="27915"/>
    <lineage>
        <taxon>Eukaryota</taxon>
        <taxon>Metazoa</taxon>
        <taxon>Spiralia</taxon>
        <taxon>Lophotrochozoa</taxon>
        <taxon>Annelida</taxon>
        <taxon>Polychaeta</taxon>
        <taxon>Sedentaria</taxon>
        <taxon>Canalipalpata</taxon>
        <taxon>Sabellida</taxon>
        <taxon>Siboglinidae</taxon>
        <taxon>Ridgeia</taxon>
    </lineage>
</organism>
<dbReference type="Gene3D" id="3.40.630.10">
    <property type="entry name" value="Zn peptidases"/>
    <property type="match status" value="1"/>
</dbReference>
<keyword evidence="3" id="KW-1185">Reference proteome</keyword>
<accession>A0AAD9MZM8</accession>
<dbReference type="PANTHER" id="PTHR10404:SF81">
    <property type="entry name" value="N-ACETYLATED ALPHA-LINKED ACIDIC DIPEPTIDASE 2"/>
    <property type="match status" value="1"/>
</dbReference>
<evidence type="ECO:0000313" key="3">
    <source>
        <dbReference type="Proteomes" id="UP001209878"/>
    </source>
</evidence>
<keyword evidence="1" id="KW-0812">Transmembrane</keyword>
<keyword evidence="1" id="KW-0472">Membrane</keyword>
<proteinExistence type="predicted"/>
<dbReference type="AlphaFoldDB" id="A0AAD9MZM8"/>
<name>A0AAD9MZM8_RIDPI</name>
<dbReference type="InterPro" id="IPR039373">
    <property type="entry name" value="Peptidase_M28B"/>
</dbReference>
<reference evidence="2" key="1">
    <citation type="journal article" date="2023" name="Mol. Biol. Evol.">
        <title>Third-Generation Sequencing Reveals the Adaptive Role of the Epigenome in Three Deep-Sea Polychaetes.</title>
        <authorList>
            <person name="Perez M."/>
            <person name="Aroh O."/>
            <person name="Sun Y."/>
            <person name="Lan Y."/>
            <person name="Juniper S.K."/>
            <person name="Young C.R."/>
            <person name="Angers B."/>
            <person name="Qian P.Y."/>
        </authorList>
    </citation>
    <scope>NUCLEOTIDE SEQUENCE</scope>
    <source>
        <strain evidence="2">R07B-5</strain>
    </source>
</reference>
<dbReference type="InterPro" id="IPR046450">
    <property type="entry name" value="PA_dom_sf"/>
</dbReference>
<dbReference type="EMBL" id="JAODUO010002941">
    <property type="protein sequence ID" value="KAK2149606.1"/>
    <property type="molecule type" value="Genomic_DNA"/>
</dbReference>
<dbReference type="Gene3D" id="3.50.30.30">
    <property type="match status" value="1"/>
</dbReference>